<accession>A0A8I0PZF7</accession>
<comment type="caution">
    <text evidence="1">The sequence shown here is derived from an EMBL/GenBank/DDBJ whole genome shotgun (WGS) entry which is preliminary data.</text>
</comment>
<dbReference type="RefSeq" id="WP_193829380.1">
    <property type="nucleotide sequence ID" value="NZ_PKLF01000002.1"/>
</dbReference>
<dbReference type="Proteomes" id="UP000650477">
    <property type="component" value="Unassembled WGS sequence"/>
</dbReference>
<dbReference type="AlphaFoldDB" id="A0A8I0PZF7"/>
<evidence type="ECO:0000313" key="1">
    <source>
        <dbReference type="EMBL" id="MBE8611196.1"/>
    </source>
</evidence>
<organism evidence="1 2">
    <name type="scientific">Morganella morganii</name>
    <name type="common">Proteus morganii</name>
    <dbReference type="NCBI Taxonomy" id="582"/>
    <lineage>
        <taxon>Bacteria</taxon>
        <taxon>Pseudomonadati</taxon>
        <taxon>Pseudomonadota</taxon>
        <taxon>Gammaproteobacteria</taxon>
        <taxon>Enterobacterales</taxon>
        <taxon>Morganellaceae</taxon>
        <taxon>Morganella</taxon>
    </lineage>
</organism>
<name>A0A8I0PZF7_MORMO</name>
<gene>
    <name evidence="1" type="ORF">CYG68_01980</name>
</gene>
<protein>
    <submittedName>
        <fullName evidence="1">Uncharacterized protein</fullName>
    </submittedName>
</protein>
<evidence type="ECO:0000313" key="2">
    <source>
        <dbReference type="Proteomes" id="UP000650477"/>
    </source>
</evidence>
<sequence length="75" mass="8186">MKKVEAIVTLILIDGVTYQMALPKRVIGMYAKHALGVCDAFEGKLIPCNFADIKPMEADGMPFDIIDSGAENEKV</sequence>
<proteinExistence type="predicted"/>
<dbReference type="EMBL" id="PKLF01000002">
    <property type="protein sequence ID" value="MBE8611196.1"/>
    <property type="molecule type" value="Genomic_DNA"/>
</dbReference>
<reference evidence="1" key="1">
    <citation type="submission" date="2017-12" db="EMBL/GenBank/DDBJ databases">
        <title>Genome sequencing and analysis.</title>
        <authorList>
            <person name="Huang Y.-T."/>
        </authorList>
    </citation>
    <scope>NUCLEOTIDE SEQUENCE</scope>
    <source>
        <strain evidence="1">VGH116</strain>
    </source>
</reference>